<name>A0A382KZV4_9ZZZZ</name>
<accession>A0A382KZV4</accession>
<reference evidence="1" key="1">
    <citation type="submission" date="2018-05" db="EMBL/GenBank/DDBJ databases">
        <authorList>
            <person name="Lanie J.A."/>
            <person name="Ng W.-L."/>
            <person name="Kazmierczak K.M."/>
            <person name="Andrzejewski T.M."/>
            <person name="Davidsen T.M."/>
            <person name="Wayne K.J."/>
            <person name="Tettelin H."/>
            <person name="Glass J.I."/>
            <person name="Rusch D."/>
            <person name="Podicherti R."/>
            <person name="Tsui H.-C.T."/>
            <person name="Winkler M.E."/>
        </authorList>
    </citation>
    <scope>NUCLEOTIDE SEQUENCE</scope>
</reference>
<organism evidence="1">
    <name type="scientific">marine metagenome</name>
    <dbReference type="NCBI Taxonomy" id="408172"/>
    <lineage>
        <taxon>unclassified sequences</taxon>
        <taxon>metagenomes</taxon>
        <taxon>ecological metagenomes</taxon>
    </lineage>
</organism>
<dbReference type="EMBL" id="UINC01083386">
    <property type="protein sequence ID" value="SVC29043.1"/>
    <property type="molecule type" value="Genomic_DNA"/>
</dbReference>
<evidence type="ECO:0000313" key="1">
    <source>
        <dbReference type="EMBL" id="SVC29043.1"/>
    </source>
</evidence>
<protein>
    <submittedName>
        <fullName evidence="1">Uncharacterized protein</fullName>
    </submittedName>
</protein>
<sequence>MVKIVLFILFPIVSLINDANATVLNTSNSSGNLVYCYREQPELYYQPTTRRCEPGDYQISRREHDSRGLFALGQEVSLVWCATPRTVFEIGYPELVDHCRIEGKAFSDKSEAVKEHRRLKAGWKEISMEAYSDTNSTAYCFDGKGYYFGPYRDPFRNGCASADEEVSLHEYIHGWNSFFYTAPRLSSAGKAYCYDTFYKSFYRSATSECSAVNKRISEQEFLKKRLFQVVSTSNPSTLVKQTENMWCATKYSITRGTKELCDAK</sequence>
<proteinExistence type="predicted"/>
<dbReference type="AlphaFoldDB" id="A0A382KZV4"/>
<gene>
    <name evidence="1" type="ORF">METZ01_LOCUS281897</name>
</gene>
<feature type="non-terminal residue" evidence="1">
    <location>
        <position position="264"/>
    </location>
</feature>